<name>A0A2W5K979_9ACTN</name>
<keyword evidence="3" id="KW-0732">Signal</keyword>
<evidence type="ECO:0000256" key="1">
    <source>
        <dbReference type="SAM" id="MobiDB-lite"/>
    </source>
</evidence>
<feature type="transmembrane region" description="Helical" evidence="2">
    <location>
        <begin position="204"/>
        <end position="224"/>
    </location>
</feature>
<dbReference type="EMBL" id="QFOZ01000004">
    <property type="protein sequence ID" value="PZP89032.1"/>
    <property type="molecule type" value="Genomic_DNA"/>
</dbReference>
<organism evidence="4 5">
    <name type="scientific">Lawsonella clevelandensis</name>
    <dbReference type="NCBI Taxonomy" id="1528099"/>
    <lineage>
        <taxon>Bacteria</taxon>
        <taxon>Bacillati</taxon>
        <taxon>Actinomycetota</taxon>
        <taxon>Actinomycetes</taxon>
        <taxon>Mycobacteriales</taxon>
        <taxon>Lawsonellaceae</taxon>
        <taxon>Lawsonella</taxon>
    </lineage>
</organism>
<reference evidence="4 5" key="1">
    <citation type="submission" date="2017-08" db="EMBL/GenBank/DDBJ databases">
        <title>Infants hospitalized years apart are colonized by the same room-sourced microbial strains.</title>
        <authorList>
            <person name="Brooks B."/>
            <person name="Olm M.R."/>
            <person name="Firek B.A."/>
            <person name="Baker R."/>
            <person name="Thomas B.C."/>
            <person name="Morowitz M.J."/>
            <person name="Banfield J.F."/>
        </authorList>
    </citation>
    <scope>NUCLEOTIDE SEQUENCE [LARGE SCALE GENOMIC DNA]</scope>
    <source>
        <strain evidence="4">S2_006_000_R1_57</strain>
    </source>
</reference>
<feature type="transmembrane region" description="Helical" evidence="2">
    <location>
        <begin position="341"/>
        <end position="360"/>
    </location>
</feature>
<dbReference type="RefSeq" id="WP_303678724.1">
    <property type="nucleotide sequence ID" value="NZ_CAKZIO010000008.1"/>
</dbReference>
<keyword evidence="2" id="KW-0472">Membrane</keyword>
<evidence type="ECO:0000256" key="2">
    <source>
        <dbReference type="SAM" id="Phobius"/>
    </source>
</evidence>
<feature type="region of interest" description="Disordered" evidence="1">
    <location>
        <begin position="95"/>
        <end position="122"/>
    </location>
</feature>
<dbReference type="Proteomes" id="UP000248606">
    <property type="component" value="Unassembled WGS sequence"/>
</dbReference>
<dbReference type="AlphaFoldDB" id="A0A2W5K979"/>
<feature type="transmembrane region" description="Helical" evidence="2">
    <location>
        <begin position="313"/>
        <end position="334"/>
    </location>
</feature>
<feature type="transmembrane region" description="Helical" evidence="2">
    <location>
        <begin position="231"/>
        <end position="247"/>
    </location>
</feature>
<gene>
    <name evidence="4" type="ORF">DI579_03780</name>
</gene>
<feature type="region of interest" description="Disordered" evidence="1">
    <location>
        <begin position="161"/>
        <end position="180"/>
    </location>
</feature>
<feature type="transmembrane region" description="Helical" evidence="2">
    <location>
        <begin position="283"/>
        <end position="307"/>
    </location>
</feature>
<feature type="transmembrane region" description="Helical" evidence="2">
    <location>
        <begin position="399"/>
        <end position="429"/>
    </location>
</feature>
<keyword evidence="2" id="KW-0812">Transmembrane</keyword>
<evidence type="ECO:0000313" key="4">
    <source>
        <dbReference type="EMBL" id="PZP89032.1"/>
    </source>
</evidence>
<feature type="transmembrane region" description="Helical" evidence="2">
    <location>
        <begin position="366"/>
        <end position="387"/>
    </location>
</feature>
<proteinExistence type="predicted"/>
<feature type="transmembrane region" description="Helical" evidence="2">
    <location>
        <begin position="253"/>
        <end position="271"/>
    </location>
</feature>
<evidence type="ECO:0000256" key="3">
    <source>
        <dbReference type="SAM" id="SignalP"/>
    </source>
</evidence>
<keyword evidence="2" id="KW-1133">Transmembrane helix</keyword>
<comment type="caution">
    <text evidence="4">The sequence shown here is derived from an EMBL/GenBank/DDBJ whole genome shotgun (WGS) entry which is preliminary data.</text>
</comment>
<feature type="chain" id="PRO_5016055240" evidence="3">
    <location>
        <begin position="29"/>
        <end position="464"/>
    </location>
</feature>
<protein>
    <submittedName>
        <fullName evidence="4">Uncharacterized protein</fullName>
    </submittedName>
</protein>
<evidence type="ECO:0000313" key="5">
    <source>
        <dbReference type="Proteomes" id="UP000248606"/>
    </source>
</evidence>
<sequence length="464" mass="47310">MRKFLVSGGVAIAAAAVSLCCGGAAANAQEVSTGHVSAQVVNHVKEATAGVLRNAQQRDVQQKSPMVPTGEVLSFLADSLNLAGRDVLTGKVVPAGKNDTAGKDGKNNAAGQAGQKGSVGQKNNAIQKSIADKNNTADQNEAAVAFVAKLKDLLAQVKSGNLPLPAPQKGDDPSAQGGNAPSAEEIMNIVKAFAPRAIALASNFMHAGVAIVVGTVASGIAVGLKSAIDGFLVGPLVNVLLAPVFSAQITSKLLFIPLLPVVSVMVGWALLHWPACALLVTKALLLSPVLFIPTVLLSGIAVTVYVVKVVLSFVLLLIPGLRGIGLLIGVGCLLKAVLTILGAISVVGILMLPPFVPVAIVGLDSILGSIPGFFIGLFIPVIARLVIGALSGMFVGLKLGTVVGLVGGFAVNVLGGSADLMLAIMYAFFVNPLMRKNSPLNDPQEPGKKIGNLIPRPTDYALAA</sequence>
<accession>A0A2W5K979</accession>
<feature type="signal peptide" evidence="3">
    <location>
        <begin position="1"/>
        <end position="28"/>
    </location>
</feature>